<name>A0ABP3WPY2_9ALTE</name>
<keyword evidence="4" id="KW-1003">Cell membrane</keyword>
<comment type="subcellular location">
    <subcellularLocation>
        <location evidence="8">Cell inner membrane</location>
        <topology evidence="8">Multi-pass membrane protein</topology>
    </subcellularLocation>
    <subcellularLocation>
        <location evidence="1">Cell membrane</location>
        <topology evidence="1">Multi-pass membrane protein</topology>
    </subcellularLocation>
</comment>
<dbReference type="InterPro" id="IPR011701">
    <property type="entry name" value="MFS"/>
</dbReference>
<evidence type="ECO:0000256" key="3">
    <source>
        <dbReference type="ARBA" id="ARBA00022448"/>
    </source>
</evidence>
<keyword evidence="11" id="KW-1185">Reference proteome</keyword>
<evidence type="ECO:0000256" key="5">
    <source>
        <dbReference type="ARBA" id="ARBA00022692"/>
    </source>
</evidence>
<keyword evidence="3 8" id="KW-0813">Transport</keyword>
<dbReference type="InterPro" id="IPR020846">
    <property type="entry name" value="MFS_dom"/>
</dbReference>
<dbReference type="InterPro" id="IPR036259">
    <property type="entry name" value="MFS_trans_sf"/>
</dbReference>
<keyword evidence="8" id="KW-0997">Cell inner membrane</keyword>
<feature type="transmembrane region" description="Helical" evidence="8">
    <location>
        <begin position="86"/>
        <end position="105"/>
    </location>
</feature>
<dbReference type="InterPro" id="IPR004812">
    <property type="entry name" value="Efflux_drug-R_Bcr/CmlA"/>
</dbReference>
<dbReference type="Pfam" id="PF07690">
    <property type="entry name" value="MFS_1"/>
    <property type="match status" value="1"/>
</dbReference>
<protein>
    <recommendedName>
        <fullName evidence="8">Bcr/CflA family efflux transporter</fullName>
    </recommendedName>
</protein>
<evidence type="ECO:0000259" key="9">
    <source>
        <dbReference type="PROSITE" id="PS50850"/>
    </source>
</evidence>
<feature type="transmembrane region" description="Helical" evidence="8">
    <location>
        <begin position="12"/>
        <end position="34"/>
    </location>
</feature>
<reference evidence="11" key="1">
    <citation type="journal article" date="2019" name="Int. J. Syst. Evol. Microbiol.">
        <title>The Global Catalogue of Microorganisms (GCM) 10K type strain sequencing project: providing services to taxonomists for standard genome sequencing and annotation.</title>
        <authorList>
            <consortium name="The Broad Institute Genomics Platform"/>
            <consortium name="The Broad Institute Genome Sequencing Center for Infectious Disease"/>
            <person name="Wu L."/>
            <person name="Ma J."/>
        </authorList>
    </citation>
    <scope>NUCLEOTIDE SEQUENCE [LARGE SCALE GENOMIC DNA]</scope>
    <source>
        <strain evidence="11">JCM 15896</strain>
    </source>
</reference>
<accession>A0ABP3WPY2</accession>
<feature type="transmembrane region" description="Helical" evidence="8">
    <location>
        <begin position="289"/>
        <end position="311"/>
    </location>
</feature>
<dbReference type="SUPFAM" id="SSF103473">
    <property type="entry name" value="MFS general substrate transporter"/>
    <property type="match status" value="1"/>
</dbReference>
<dbReference type="PANTHER" id="PTHR23502:SF132">
    <property type="entry name" value="POLYAMINE TRANSPORTER 2-RELATED"/>
    <property type="match status" value="1"/>
</dbReference>
<evidence type="ECO:0000313" key="10">
    <source>
        <dbReference type="EMBL" id="GAA0855031.1"/>
    </source>
</evidence>
<feature type="transmembrane region" description="Helical" evidence="8">
    <location>
        <begin position="383"/>
        <end position="402"/>
    </location>
</feature>
<dbReference type="PROSITE" id="PS50850">
    <property type="entry name" value="MFS"/>
    <property type="match status" value="1"/>
</dbReference>
<proteinExistence type="inferred from homology"/>
<dbReference type="NCBIfam" id="TIGR00710">
    <property type="entry name" value="efflux_Bcr_CflA"/>
    <property type="match status" value="1"/>
</dbReference>
<feature type="transmembrane region" description="Helical" evidence="8">
    <location>
        <begin position="175"/>
        <end position="192"/>
    </location>
</feature>
<feature type="transmembrane region" description="Helical" evidence="8">
    <location>
        <begin position="262"/>
        <end position="282"/>
    </location>
</feature>
<keyword evidence="5 8" id="KW-0812">Transmembrane</keyword>
<feature type="transmembrane region" description="Helical" evidence="8">
    <location>
        <begin position="224"/>
        <end position="242"/>
    </location>
</feature>
<gene>
    <name evidence="10" type="ORF">GCM10009114_12960</name>
</gene>
<comment type="similarity">
    <text evidence="2 8">Belongs to the major facilitator superfamily. Bcr/CmlA family.</text>
</comment>
<evidence type="ECO:0000256" key="7">
    <source>
        <dbReference type="ARBA" id="ARBA00023136"/>
    </source>
</evidence>
<evidence type="ECO:0000256" key="2">
    <source>
        <dbReference type="ARBA" id="ARBA00006236"/>
    </source>
</evidence>
<dbReference type="Proteomes" id="UP001500359">
    <property type="component" value="Unassembled WGS sequence"/>
</dbReference>
<feature type="transmembrane region" description="Helical" evidence="8">
    <location>
        <begin position="350"/>
        <end position="377"/>
    </location>
</feature>
<comment type="caution">
    <text evidence="10">The sequence shown here is derived from an EMBL/GenBank/DDBJ whole genome shotgun (WGS) entry which is preliminary data.</text>
</comment>
<feature type="transmembrane region" description="Helical" evidence="8">
    <location>
        <begin position="54"/>
        <end position="74"/>
    </location>
</feature>
<organism evidence="10 11">
    <name type="scientific">Aliiglaciecola litoralis</name>
    <dbReference type="NCBI Taxonomy" id="582857"/>
    <lineage>
        <taxon>Bacteria</taxon>
        <taxon>Pseudomonadati</taxon>
        <taxon>Pseudomonadota</taxon>
        <taxon>Gammaproteobacteria</taxon>
        <taxon>Alteromonadales</taxon>
        <taxon>Alteromonadaceae</taxon>
        <taxon>Aliiglaciecola</taxon>
    </lineage>
</organism>
<keyword evidence="6 8" id="KW-1133">Transmembrane helix</keyword>
<dbReference type="Gene3D" id="1.20.1720.10">
    <property type="entry name" value="Multidrug resistance protein D"/>
    <property type="match status" value="1"/>
</dbReference>
<evidence type="ECO:0000256" key="6">
    <source>
        <dbReference type="ARBA" id="ARBA00022989"/>
    </source>
</evidence>
<dbReference type="RefSeq" id="WP_343857758.1">
    <property type="nucleotide sequence ID" value="NZ_BAAAFD010000002.1"/>
</dbReference>
<evidence type="ECO:0000256" key="4">
    <source>
        <dbReference type="ARBA" id="ARBA00022475"/>
    </source>
</evidence>
<dbReference type="CDD" id="cd17320">
    <property type="entry name" value="MFS_MdfA_MDR_like"/>
    <property type="match status" value="1"/>
</dbReference>
<feature type="transmembrane region" description="Helical" evidence="8">
    <location>
        <begin position="144"/>
        <end position="163"/>
    </location>
</feature>
<feature type="transmembrane region" description="Helical" evidence="8">
    <location>
        <begin position="317"/>
        <end position="338"/>
    </location>
</feature>
<evidence type="ECO:0000313" key="11">
    <source>
        <dbReference type="Proteomes" id="UP001500359"/>
    </source>
</evidence>
<feature type="transmembrane region" description="Helical" evidence="8">
    <location>
        <begin position="111"/>
        <end position="132"/>
    </location>
</feature>
<dbReference type="PANTHER" id="PTHR23502">
    <property type="entry name" value="MAJOR FACILITATOR SUPERFAMILY"/>
    <property type="match status" value="1"/>
</dbReference>
<evidence type="ECO:0000256" key="8">
    <source>
        <dbReference type="RuleBase" id="RU365088"/>
    </source>
</evidence>
<keyword evidence="7 8" id="KW-0472">Membrane</keyword>
<sequence length="419" mass="45953">MAQNIAKENIKPALGLVEFVALMAFLTSLVALSIDAMLPALNQIGTDLNSDSPQHTHMIVSLFFLGMAFGQLYYGPYSDTKGRRAAILSGLIIYAIGTVICMYAPSMEILLFGRVVQAFGVSGPRIATIALIRDQYAGEAMARVMSFIMMVFILVPMLAPAFGKGILLFASWREIFTSFLVIGSIAGIWFFSRQPETLPKSKRHPFSWGQLSRSSWFILTHKQVMLYTLSMGFIFGAFLSYLSASQTLFEDFYDVGDWFPLYFALLAFSIGFASFINGALVMRLGMRKLCLWALCGNTLISFLLVLASFHFNGLPPLYLTVSLLFVNFFFIGILFGNLNSMAMLPLGHIAGLGAAIIGCLSSGFSVPIALFINSFVISGIEPIAIGFLTFAVVSLFCVLFAGKAEQQPVCVTRTVERQP</sequence>
<dbReference type="EMBL" id="BAAAFD010000002">
    <property type="protein sequence ID" value="GAA0855031.1"/>
    <property type="molecule type" value="Genomic_DNA"/>
</dbReference>
<feature type="domain" description="Major facilitator superfamily (MFS) profile" evidence="9">
    <location>
        <begin position="16"/>
        <end position="406"/>
    </location>
</feature>
<evidence type="ECO:0000256" key="1">
    <source>
        <dbReference type="ARBA" id="ARBA00004651"/>
    </source>
</evidence>